<dbReference type="InterPro" id="IPR050182">
    <property type="entry name" value="Cytochrome_P450_fam2"/>
</dbReference>
<accession>A0A8J2KHH8</accession>
<keyword evidence="6" id="KW-0408">Iron</keyword>
<comment type="caution">
    <text evidence="7">The sequence shown here is derived from an EMBL/GenBank/DDBJ whole genome shotgun (WGS) entry which is preliminary data.</text>
</comment>
<dbReference type="GO" id="GO:0020037">
    <property type="term" value="F:heme binding"/>
    <property type="evidence" value="ECO:0007669"/>
    <property type="project" value="InterPro"/>
</dbReference>
<dbReference type="Pfam" id="PF00067">
    <property type="entry name" value="p450"/>
    <property type="match status" value="1"/>
</dbReference>
<keyword evidence="4" id="KW-0479">Metal-binding</keyword>
<feature type="non-terminal residue" evidence="7">
    <location>
        <position position="1"/>
    </location>
</feature>
<evidence type="ECO:0000256" key="2">
    <source>
        <dbReference type="ARBA" id="ARBA00010617"/>
    </source>
</evidence>
<keyword evidence="3" id="KW-0349">Heme</keyword>
<dbReference type="PANTHER" id="PTHR24300">
    <property type="entry name" value="CYTOCHROME P450 508A4-RELATED"/>
    <property type="match status" value="1"/>
</dbReference>
<reference evidence="7" key="1">
    <citation type="submission" date="2021-06" db="EMBL/GenBank/DDBJ databases">
        <authorList>
            <person name="Hodson N. C."/>
            <person name="Mongue J. A."/>
            <person name="Jaron S. K."/>
        </authorList>
    </citation>
    <scope>NUCLEOTIDE SEQUENCE</scope>
</reference>
<dbReference type="GO" id="GO:0006082">
    <property type="term" value="P:organic acid metabolic process"/>
    <property type="evidence" value="ECO:0007669"/>
    <property type="project" value="TreeGrafter"/>
</dbReference>
<name>A0A8J2KHH8_9HEXA</name>
<proteinExistence type="inferred from homology"/>
<dbReference type="GO" id="GO:0005737">
    <property type="term" value="C:cytoplasm"/>
    <property type="evidence" value="ECO:0007669"/>
    <property type="project" value="TreeGrafter"/>
</dbReference>
<dbReference type="OrthoDB" id="1055148at2759"/>
<evidence type="ECO:0000256" key="6">
    <source>
        <dbReference type="ARBA" id="ARBA00023004"/>
    </source>
</evidence>
<sequence>MLEFEGESHGIMLTSGQEWQDQRRFTLRHLRDFGFGKNYMEQLILEEVDETIHWLKSHEGEPLSINRKFYLAVINSLFTIMAGKRFSHTDPELRNIFEMLITSGRSINPTYVMFMPKLAKMFPRLSGWSKIQGFLNSNRFVVTDPVKKH</sequence>
<gene>
    <name evidence="7" type="ORF">AFUS01_LOCUS25389</name>
</gene>
<comment type="similarity">
    <text evidence="2">Belongs to the cytochrome P450 family.</text>
</comment>
<dbReference type="InterPro" id="IPR001128">
    <property type="entry name" value="Cyt_P450"/>
</dbReference>
<dbReference type="GO" id="GO:0016712">
    <property type="term" value="F:oxidoreductase activity, acting on paired donors, with incorporation or reduction of molecular oxygen, reduced flavin or flavoprotein as one donor, and incorporation of one atom of oxygen"/>
    <property type="evidence" value="ECO:0007669"/>
    <property type="project" value="TreeGrafter"/>
</dbReference>
<evidence type="ECO:0000256" key="3">
    <source>
        <dbReference type="ARBA" id="ARBA00022617"/>
    </source>
</evidence>
<dbReference type="GO" id="GO:0006805">
    <property type="term" value="P:xenobiotic metabolic process"/>
    <property type="evidence" value="ECO:0007669"/>
    <property type="project" value="TreeGrafter"/>
</dbReference>
<comment type="cofactor">
    <cofactor evidence="1">
        <name>heme</name>
        <dbReference type="ChEBI" id="CHEBI:30413"/>
    </cofactor>
</comment>
<dbReference type="EMBL" id="CAJVCH010327444">
    <property type="protein sequence ID" value="CAG7786840.1"/>
    <property type="molecule type" value="Genomic_DNA"/>
</dbReference>
<evidence type="ECO:0000256" key="1">
    <source>
        <dbReference type="ARBA" id="ARBA00001971"/>
    </source>
</evidence>
<evidence type="ECO:0000256" key="4">
    <source>
        <dbReference type="ARBA" id="ARBA00022723"/>
    </source>
</evidence>
<evidence type="ECO:0008006" key="9">
    <source>
        <dbReference type="Google" id="ProtNLM"/>
    </source>
</evidence>
<protein>
    <recommendedName>
        <fullName evidence="9">Cytochrome P450</fullName>
    </recommendedName>
</protein>
<dbReference type="AlphaFoldDB" id="A0A8J2KHH8"/>
<evidence type="ECO:0000256" key="5">
    <source>
        <dbReference type="ARBA" id="ARBA00023002"/>
    </source>
</evidence>
<keyword evidence="8" id="KW-1185">Reference proteome</keyword>
<dbReference type="Proteomes" id="UP000708208">
    <property type="component" value="Unassembled WGS sequence"/>
</dbReference>
<dbReference type="GO" id="GO:0008395">
    <property type="term" value="F:steroid hydroxylase activity"/>
    <property type="evidence" value="ECO:0007669"/>
    <property type="project" value="TreeGrafter"/>
</dbReference>
<keyword evidence="5" id="KW-0560">Oxidoreductase</keyword>
<dbReference type="PANTHER" id="PTHR24300:SF376">
    <property type="entry name" value="CYTOCHROME P450 15A1"/>
    <property type="match status" value="1"/>
</dbReference>
<evidence type="ECO:0000313" key="7">
    <source>
        <dbReference type="EMBL" id="CAG7786840.1"/>
    </source>
</evidence>
<dbReference type="GO" id="GO:0005506">
    <property type="term" value="F:iron ion binding"/>
    <property type="evidence" value="ECO:0007669"/>
    <property type="project" value="InterPro"/>
</dbReference>
<evidence type="ECO:0000313" key="8">
    <source>
        <dbReference type="Proteomes" id="UP000708208"/>
    </source>
</evidence>
<organism evidence="7 8">
    <name type="scientific">Allacma fusca</name>
    <dbReference type="NCBI Taxonomy" id="39272"/>
    <lineage>
        <taxon>Eukaryota</taxon>
        <taxon>Metazoa</taxon>
        <taxon>Ecdysozoa</taxon>
        <taxon>Arthropoda</taxon>
        <taxon>Hexapoda</taxon>
        <taxon>Collembola</taxon>
        <taxon>Symphypleona</taxon>
        <taxon>Sminthuridae</taxon>
        <taxon>Allacma</taxon>
    </lineage>
</organism>